<feature type="non-terminal residue" evidence="3">
    <location>
        <position position="1"/>
    </location>
</feature>
<dbReference type="Proteomes" id="UP000306340">
    <property type="component" value="Unassembled WGS sequence"/>
</dbReference>
<gene>
    <name evidence="3" type="ORF">FAZ78_25260</name>
</gene>
<evidence type="ECO:0000313" key="3">
    <source>
        <dbReference type="EMBL" id="TKA93915.1"/>
    </source>
</evidence>
<reference evidence="3 4" key="1">
    <citation type="submission" date="2019-04" db="EMBL/GenBank/DDBJ databases">
        <title>Crypto-aerobic microbial life in anoxic (sulfidic) marine sediments.</title>
        <authorList>
            <person name="Bhattacharya S."/>
            <person name="Roy C."/>
            <person name="Mondal N."/>
            <person name="Sarkar J."/>
            <person name="Mandal S."/>
            <person name="Rameez M.J."/>
            <person name="Ghosh W."/>
        </authorList>
    </citation>
    <scope>NUCLEOTIDE SEQUENCE [LARGE SCALE GENOMIC DNA]</scope>
    <source>
        <strain evidence="3 4">SBBC</strain>
    </source>
</reference>
<dbReference type="AlphaFoldDB" id="A0A4U0YQN0"/>
<dbReference type="GO" id="GO:0008855">
    <property type="term" value="F:exodeoxyribonuclease VII activity"/>
    <property type="evidence" value="ECO:0007669"/>
    <property type="project" value="InterPro"/>
</dbReference>
<dbReference type="InterPro" id="IPR020579">
    <property type="entry name" value="Exonuc_VII_lsu_C"/>
</dbReference>
<name>A0A4U0YQN0_9RHOB</name>
<protein>
    <submittedName>
        <fullName evidence="3">Exodeoxyribonuclease VII large subunit</fullName>
    </submittedName>
</protein>
<evidence type="ECO:0000256" key="1">
    <source>
        <dbReference type="SAM" id="MobiDB-lite"/>
    </source>
</evidence>
<proteinExistence type="predicted"/>
<organism evidence="3 4">
    <name type="scientific">Cereibacter changlensis</name>
    <dbReference type="NCBI Taxonomy" id="402884"/>
    <lineage>
        <taxon>Bacteria</taxon>
        <taxon>Pseudomonadati</taxon>
        <taxon>Pseudomonadota</taxon>
        <taxon>Alphaproteobacteria</taxon>
        <taxon>Rhodobacterales</taxon>
        <taxon>Paracoccaceae</taxon>
        <taxon>Cereibacter</taxon>
    </lineage>
</organism>
<dbReference type="RefSeq" id="WP_282707123.1">
    <property type="nucleotide sequence ID" value="NZ_SWAU01000568.1"/>
</dbReference>
<accession>A0A4U0YQN0</accession>
<dbReference type="Pfam" id="PF02601">
    <property type="entry name" value="Exonuc_VII_L"/>
    <property type="match status" value="1"/>
</dbReference>
<dbReference type="EMBL" id="SWAU01000568">
    <property type="protein sequence ID" value="TKA93915.1"/>
    <property type="molecule type" value="Genomic_DNA"/>
</dbReference>
<sequence>RNTLNALTARLEAAPAERLRRLSDRLEALDRIRQTLGYTETLRRGYAVVRGDGAVVTTKAEAEQASGLEIEFRDGRLALGPRKPKRAKPADPPPEQGSLL</sequence>
<feature type="compositionally biased region" description="Pro residues" evidence="1">
    <location>
        <begin position="90"/>
        <end position="100"/>
    </location>
</feature>
<feature type="domain" description="Exonuclease VII large subunit C-terminal" evidence="2">
    <location>
        <begin position="2"/>
        <end position="78"/>
    </location>
</feature>
<feature type="region of interest" description="Disordered" evidence="1">
    <location>
        <begin position="73"/>
        <end position="100"/>
    </location>
</feature>
<comment type="caution">
    <text evidence="3">The sequence shown here is derived from an EMBL/GenBank/DDBJ whole genome shotgun (WGS) entry which is preliminary data.</text>
</comment>
<evidence type="ECO:0000259" key="2">
    <source>
        <dbReference type="Pfam" id="PF02601"/>
    </source>
</evidence>
<evidence type="ECO:0000313" key="4">
    <source>
        <dbReference type="Proteomes" id="UP000306340"/>
    </source>
</evidence>